<dbReference type="Proteomes" id="UP001214553">
    <property type="component" value="Chromosome"/>
</dbReference>
<feature type="transmembrane region" description="Helical" evidence="1">
    <location>
        <begin position="355"/>
        <end position="377"/>
    </location>
</feature>
<feature type="transmembrane region" description="Helical" evidence="1">
    <location>
        <begin position="259"/>
        <end position="276"/>
    </location>
</feature>
<keyword evidence="1" id="KW-1133">Transmembrane helix</keyword>
<sequence length="451" mass="49198">MVGDIEARIGEWRGYLSHRAVLRPDDVQELEGHLRDQIEGLSSKGLSDDESFLIAVGRLGKIDELSREYAREHSDRLWKQLIGPDEKSATARQGERRGFVLALVMAVGAGLAVKLPWLLGLWGYDSGDFILRNAPAVVLVFLAGYLLLRRRASVRTWIAVAVPFAVAFTVMNAFPFVLNGMTLLLAAVHMIVGLWLATGIAYMNGAWRSHTARMDFLRFTGEWFVYLALIALGGGLLAGLTLGVFSAVGANLDVFVSEWMIPCGAAGAVVIAAWLVEIKQSVIENIAPVLTRLFTPLFTALLLALIVAAGIHGSFIEEGRELLILFDIVLLVVAALLLYSISARDPQQRVTWFDRLQLVMIVAALVVDVFVLVALAGRIGEYGASANKLVTLGVNLVLLANLVGAGWWHLRFITGRAPFAVVERWQTAYLPVYAAWAAVVVLVIPPVFGFA</sequence>
<name>A0ABY8BWQ1_9MICO</name>
<feature type="transmembrane region" description="Helical" evidence="1">
    <location>
        <begin position="322"/>
        <end position="343"/>
    </location>
</feature>
<gene>
    <name evidence="2" type="ORF">PU630_09795</name>
</gene>
<evidence type="ECO:0000313" key="2">
    <source>
        <dbReference type="EMBL" id="WEG07552.1"/>
    </source>
</evidence>
<feature type="transmembrane region" description="Helical" evidence="1">
    <location>
        <begin position="428"/>
        <end position="448"/>
    </location>
</feature>
<protein>
    <submittedName>
        <fullName evidence="2">Permease prefix domain 1-containing protein</fullName>
    </submittedName>
</protein>
<proteinExistence type="predicted"/>
<feature type="transmembrane region" description="Helical" evidence="1">
    <location>
        <begin position="297"/>
        <end position="316"/>
    </location>
</feature>
<keyword evidence="3" id="KW-1185">Reference proteome</keyword>
<accession>A0ABY8BWQ1</accession>
<feature type="transmembrane region" description="Helical" evidence="1">
    <location>
        <begin position="223"/>
        <end position="247"/>
    </location>
</feature>
<dbReference type="EMBL" id="CP119108">
    <property type="protein sequence ID" value="WEG07552.1"/>
    <property type="molecule type" value="Genomic_DNA"/>
</dbReference>
<keyword evidence="1" id="KW-0812">Transmembrane</keyword>
<feature type="transmembrane region" description="Helical" evidence="1">
    <location>
        <begin position="157"/>
        <end position="177"/>
    </location>
</feature>
<organism evidence="2 3">
    <name type="scientific">Microbacterium horticulturae</name>
    <dbReference type="NCBI Taxonomy" id="3028316"/>
    <lineage>
        <taxon>Bacteria</taxon>
        <taxon>Bacillati</taxon>
        <taxon>Actinomycetota</taxon>
        <taxon>Actinomycetes</taxon>
        <taxon>Micrococcales</taxon>
        <taxon>Microbacteriaceae</taxon>
        <taxon>Microbacterium</taxon>
    </lineage>
</organism>
<feature type="transmembrane region" description="Helical" evidence="1">
    <location>
        <begin position="183"/>
        <end position="202"/>
    </location>
</feature>
<feature type="transmembrane region" description="Helical" evidence="1">
    <location>
        <begin position="98"/>
        <end position="117"/>
    </location>
</feature>
<evidence type="ECO:0000313" key="3">
    <source>
        <dbReference type="Proteomes" id="UP001214553"/>
    </source>
</evidence>
<dbReference type="InterPro" id="IPR047928">
    <property type="entry name" value="Perm_prefix_1"/>
</dbReference>
<keyword evidence="1" id="KW-0472">Membrane</keyword>
<reference evidence="2 3" key="1">
    <citation type="submission" date="2023-03" db="EMBL/GenBank/DDBJ databases">
        <title>Genome sequence of Microbacterium sp. KACC 23027.</title>
        <authorList>
            <person name="Kim S."/>
            <person name="Heo J."/>
            <person name="Kwon S.-W."/>
        </authorList>
    </citation>
    <scope>NUCLEOTIDE SEQUENCE [LARGE SCALE GENOMIC DNA]</scope>
    <source>
        <strain evidence="2 3">KACC 23027</strain>
    </source>
</reference>
<feature type="transmembrane region" description="Helical" evidence="1">
    <location>
        <begin position="129"/>
        <end position="148"/>
    </location>
</feature>
<dbReference type="NCBIfam" id="NF038403">
    <property type="entry name" value="perm_prefix_1"/>
    <property type="match status" value="1"/>
</dbReference>
<feature type="transmembrane region" description="Helical" evidence="1">
    <location>
        <begin position="389"/>
        <end position="408"/>
    </location>
</feature>
<evidence type="ECO:0000256" key="1">
    <source>
        <dbReference type="SAM" id="Phobius"/>
    </source>
</evidence>
<dbReference type="RefSeq" id="WP_275276890.1">
    <property type="nucleotide sequence ID" value="NZ_CP119108.1"/>
</dbReference>